<organism evidence="1 2">
    <name type="scientific">Sphingobacterium thermophilum</name>
    <dbReference type="NCBI Taxonomy" id="768534"/>
    <lineage>
        <taxon>Bacteria</taxon>
        <taxon>Pseudomonadati</taxon>
        <taxon>Bacteroidota</taxon>
        <taxon>Sphingobacteriia</taxon>
        <taxon>Sphingobacteriales</taxon>
        <taxon>Sphingobacteriaceae</taxon>
        <taxon>Sphingobacterium</taxon>
    </lineage>
</organism>
<evidence type="ECO:0000313" key="1">
    <source>
        <dbReference type="EMBL" id="GAA4517460.1"/>
    </source>
</evidence>
<sequence length="70" mass="8077">MTFSSLEDSISNDNEVRFIDAFVDKLDLQQLGVQSLTATDKKKQLRNEAVLRSIFLVFEIFRELCNGYLC</sequence>
<evidence type="ECO:0000313" key="2">
    <source>
        <dbReference type="Proteomes" id="UP001500394"/>
    </source>
</evidence>
<name>A0ABP8R3N4_9SPHI</name>
<dbReference type="EMBL" id="BAABGR010000023">
    <property type="protein sequence ID" value="GAA4517460.1"/>
    <property type="molecule type" value="Genomic_DNA"/>
</dbReference>
<gene>
    <name evidence="1" type="ORF">GCM10023173_17990</name>
</gene>
<dbReference type="Proteomes" id="UP001500394">
    <property type="component" value="Unassembled WGS sequence"/>
</dbReference>
<reference evidence="2" key="1">
    <citation type="journal article" date="2019" name="Int. J. Syst. Evol. Microbiol.">
        <title>The Global Catalogue of Microorganisms (GCM) 10K type strain sequencing project: providing services to taxonomists for standard genome sequencing and annotation.</title>
        <authorList>
            <consortium name="The Broad Institute Genomics Platform"/>
            <consortium name="The Broad Institute Genome Sequencing Center for Infectious Disease"/>
            <person name="Wu L."/>
            <person name="Ma J."/>
        </authorList>
    </citation>
    <scope>NUCLEOTIDE SEQUENCE [LARGE SCALE GENOMIC DNA]</scope>
    <source>
        <strain evidence="2">JCM 17858</strain>
    </source>
</reference>
<keyword evidence="2" id="KW-1185">Reference proteome</keyword>
<accession>A0ABP8R3N4</accession>
<protein>
    <submittedName>
        <fullName evidence="1">Uncharacterized protein</fullName>
    </submittedName>
</protein>
<proteinExistence type="predicted"/>
<comment type="caution">
    <text evidence="1">The sequence shown here is derived from an EMBL/GenBank/DDBJ whole genome shotgun (WGS) entry which is preliminary data.</text>
</comment>